<protein>
    <submittedName>
        <fullName evidence="1">Uncharacterized protein</fullName>
    </submittedName>
</protein>
<name>A0A8S5UL18_9CAUD</name>
<organism evidence="1">
    <name type="scientific">Myoviridae sp. ctQf419</name>
    <dbReference type="NCBI Taxonomy" id="2825102"/>
    <lineage>
        <taxon>Viruses</taxon>
        <taxon>Duplodnaviria</taxon>
        <taxon>Heunggongvirae</taxon>
        <taxon>Uroviricota</taxon>
        <taxon>Caudoviricetes</taxon>
    </lineage>
</organism>
<sequence length="30" mass="3529">MKKYHTEFKPPAILRNQGIQAFLLRKFVPG</sequence>
<dbReference type="EMBL" id="BK016102">
    <property type="protein sequence ID" value="DAF95070.1"/>
    <property type="molecule type" value="Genomic_DNA"/>
</dbReference>
<accession>A0A8S5UL18</accession>
<evidence type="ECO:0000313" key="1">
    <source>
        <dbReference type="EMBL" id="DAF95070.1"/>
    </source>
</evidence>
<reference evidence="1" key="1">
    <citation type="journal article" date="2021" name="Proc. Natl. Acad. Sci. U.S.A.">
        <title>A Catalog of Tens of Thousands of Viruses from Human Metagenomes Reveals Hidden Associations with Chronic Diseases.</title>
        <authorList>
            <person name="Tisza M.J."/>
            <person name="Buck C.B."/>
        </authorList>
    </citation>
    <scope>NUCLEOTIDE SEQUENCE</scope>
    <source>
        <strain evidence="1">CtQf419</strain>
    </source>
</reference>
<proteinExistence type="predicted"/>